<proteinExistence type="predicted"/>
<organism evidence="1 2">
    <name type="scientific">Dyella soli</name>
    <dbReference type="NCBI Taxonomy" id="522319"/>
    <lineage>
        <taxon>Bacteria</taxon>
        <taxon>Pseudomonadati</taxon>
        <taxon>Pseudomonadota</taxon>
        <taxon>Gammaproteobacteria</taxon>
        <taxon>Lysobacterales</taxon>
        <taxon>Rhodanobacteraceae</taxon>
        <taxon>Dyella</taxon>
    </lineage>
</organism>
<evidence type="ECO:0000313" key="2">
    <source>
        <dbReference type="Proteomes" id="UP000291822"/>
    </source>
</evidence>
<evidence type="ECO:0000313" key="1">
    <source>
        <dbReference type="EMBL" id="TCI13144.1"/>
    </source>
</evidence>
<dbReference type="AlphaFoldDB" id="A0A4R0Z0I5"/>
<dbReference type="EMBL" id="SJTG01000001">
    <property type="protein sequence ID" value="TCI13144.1"/>
    <property type="molecule type" value="Genomic_DNA"/>
</dbReference>
<accession>A0A4R0Z0I5</accession>
<reference evidence="1 2" key="1">
    <citation type="submission" date="2019-02" db="EMBL/GenBank/DDBJ databases">
        <title>Dyella amyloliquefaciens sp. nov., isolated from forest soil.</title>
        <authorList>
            <person name="Gao Z.-H."/>
            <person name="Qiu L.-H."/>
        </authorList>
    </citation>
    <scope>NUCLEOTIDE SEQUENCE [LARGE SCALE GENOMIC DNA]</scope>
    <source>
        <strain evidence="1 2">KACC 12747</strain>
    </source>
</reference>
<name>A0A4R0Z0I5_9GAMM</name>
<dbReference type="Proteomes" id="UP000291822">
    <property type="component" value="Unassembled WGS sequence"/>
</dbReference>
<gene>
    <name evidence="1" type="ORF">EZM97_07550</name>
</gene>
<keyword evidence="2" id="KW-1185">Reference proteome</keyword>
<protein>
    <submittedName>
        <fullName evidence="1">Uncharacterized protein</fullName>
    </submittedName>
</protein>
<dbReference type="RefSeq" id="WP_131150073.1">
    <property type="nucleotide sequence ID" value="NZ_SJTG01000001.1"/>
</dbReference>
<comment type="caution">
    <text evidence="1">The sequence shown here is derived from an EMBL/GenBank/DDBJ whole genome shotgun (WGS) entry which is preliminary data.</text>
</comment>
<sequence>MSITKAILSLITSVSTEARVNELQTESDAAASAEAAARDRYQAVVQQARDGEADFSDVLKAKARLTEASQKAAAASDIVAAAAAKHEQVKAAEEREHLVGRWRQYLQISERRVKEAEAFAKAAADLAAKRDALAATTEEMAQAGLIPATPNEDQAAVRGERFNRAVFEELCRQHITATITNPAGYNLKPIVDVFTEAAAWIRGRRDAALGAQA</sequence>